<protein>
    <submittedName>
        <fullName evidence="2">Uncharacterized protein</fullName>
    </submittedName>
</protein>
<organism evidence="2 3">
    <name type="scientific">Mycena rosella</name>
    <name type="common">Pink bonnet</name>
    <name type="synonym">Agaricus rosellus</name>
    <dbReference type="NCBI Taxonomy" id="1033263"/>
    <lineage>
        <taxon>Eukaryota</taxon>
        <taxon>Fungi</taxon>
        <taxon>Dikarya</taxon>
        <taxon>Basidiomycota</taxon>
        <taxon>Agaricomycotina</taxon>
        <taxon>Agaricomycetes</taxon>
        <taxon>Agaricomycetidae</taxon>
        <taxon>Agaricales</taxon>
        <taxon>Marasmiineae</taxon>
        <taxon>Mycenaceae</taxon>
        <taxon>Mycena</taxon>
    </lineage>
</organism>
<dbReference type="Proteomes" id="UP001221757">
    <property type="component" value="Unassembled WGS sequence"/>
</dbReference>
<sequence>MLKSQNDGVRRVICELLGALACHKTSAAAVVGTTGAVEHLVSLLWDEHPWVIESAAHALAQLAQWPVAPRLRWPQWCWTA</sequence>
<reference evidence="2" key="1">
    <citation type="submission" date="2023-03" db="EMBL/GenBank/DDBJ databases">
        <title>Massive genome expansion in bonnet fungi (Mycena s.s.) driven by repeated elements and novel gene families across ecological guilds.</title>
        <authorList>
            <consortium name="Lawrence Berkeley National Laboratory"/>
            <person name="Harder C.B."/>
            <person name="Miyauchi S."/>
            <person name="Viragh M."/>
            <person name="Kuo A."/>
            <person name="Thoen E."/>
            <person name="Andreopoulos B."/>
            <person name="Lu D."/>
            <person name="Skrede I."/>
            <person name="Drula E."/>
            <person name="Henrissat B."/>
            <person name="Morin E."/>
            <person name="Kohler A."/>
            <person name="Barry K."/>
            <person name="LaButti K."/>
            <person name="Morin E."/>
            <person name="Salamov A."/>
            <person name="Lipzen A."/>
            <person name="Mereny Z."/>
            <person name="Hegedus B."/>
            <person name="Baldrian P."/>
            <person name="Stursova M."/>
            <person name="Weitz H."/>
            <person name="Taylor A."/>
            <person name="Grigoriev I.V."/>
            <person name="Nagy L.G."/>
            <person name="Martin F."/>
            <person name="Kauserud H."/>
        </authorList>
    </citation>
    <scope>NUCLEOTIDE SEQUENCE</scope>
    <source>
        <strain evidence="2">CBHHK067</strain>
    </source>
</reference>
<dbReference type="Pfam" id="PF02985">
    <property type="entry name" value="HEAT"/>
    <property type="match status" value="1"/>
</dbReference>
<dbReference type="InterPro" id="IPR000357">
    <property type="entry name" value="HEAT"/>
</dbReference>
<evidence type="ECO:0000256" key="1">
    <source>
        <dbReference type="ARBA" id="ARBA00022737"/>
    </source>
</evidence>
<gene>
    <name evidence="2" type="ORF">B0H17DRAFT_1216266</name>
</gene>
<keyword evidence="1" id="KW-0677">Repeat</keyword>
<keyword evidence="3" id="KW-1185">Reference proteome</keyword>
<proteinExistence type="predicted"/>
<dbReference type="InterPro" id="IPR016024">
    <property type="entry name" value="ARM-type_fold"/>
</dbReference>
<accession>A0AAD7FX93</accession>
<name>A0AAD7FX93_MYCRO</name>
<dbReference type="Gene3D" id="1.25.10.10">
    <property type="entry name" value="Leucine-rich Repeat Variant"/>
    <property type="match status" value="1"/>
</dbReference>
<dbReference type="InterPro" id="IPR011989">
    <property type="entry name" value="ARM-like"/>
</dbReference>
<dbReference type="EMBL" id="JARKIE010000410">
    <property type="protein sequence ID" value="KAJ7642944.1"/>
    <property type="molecule type" value="Genomic_DNA"/>
</dbReference>
<dbReference type="AlphaFoldDB" id="A0AAD7FX93"/>
<evidence type="ECO:0000313" key="2">
    <source>
        <dbReference type="EMBL" id="KAJ7642944.1"/>
    </source>
</evidence>
<evidence type="ECO:0000313" key="3">
    <source>
        <dbReference type="Proteomes" id="UP001221757"/>
    </source>
</evidence>
<dbReference type="SUPFAM" id="SSF48371">
    <property type="entry name" value="ARM repeat"/>
    <property type="match status" value="1"/>
</dbReference>
<comment type="caution">
    <text evidence="2">The sequence shown here is derived from an EMBL/GenBank/DDBJ whole genome shotgun (WGS) entry which is preliminary data.</text>
</comment>